<evidence type="ECO:0000256" key="2">
    <source>
        <dbReference type="ARBA" id="ARBA00023315"/>
    </source>
</evidence>
<feature type="domain" description="N-acetyltransferase" evidence="4">
    <location>
        <begin position="48"/>
        <end position="188"/>
    </location>
</feature>
<dbReference type="InterPro" id="IPR050832">
    <property type="entry name" value="Bact_Acetyltransf"/>
</dbReference>
<feature type="region of interest" description="Disordered" evidence="3">
    <location>
        <begin position="1"/>
        <end position="33"/>
    </location>
</feature>
<proteinExistence type="predicted"/>
<keyword evidence="1" id="KW-0808">Transferase</keyword>
<dbReference type="Gene3D" id="3.40.630.30">
    <property type="match status" value="1"/>
</dbReference>
<evidence type="ECO:0000259" key="4">
    <source>
        <dbReference type="PROSITE" id="PS51186"/>
    </source>
</evidence>
<comment type="caution">
    <text evidence="5">The sequence shown here is derived from an EMBL/GenBank/DDBJ whole genome shotgun (WGS) entry which is preliminary data.</text>
</comment>
<organism evidence="5 6">
    <name type="scientific">Serinicoccus chungangensis</name>
    <dbReference type="NCBI Taxonomy" id="767452"/>
    <lineage>
        <taxon>Bacteria</taxon>
        <taxon>Bacillati</taxon>
        <taxon>Actinomycetota</taxon>
        <taxon>Actinomycetes</taxon>
        <taxon>Micrococcales</taxon>
        <taxon>Ornithinimicrobiaceae</taxon>
        <taxon>Serinicoccus</taxon>
    </lineage>
</organism>
<evidence type="ECO:0000256" key="3">
    <source>
        <dbReference type="SAM" id="MobiDB-lite"/>
    </source>
</evidence>
<dbReference type="InterPro" id="IPR000182">
    <property type="entry name" value="GNAT_dom"/>
</dbReference>
<dbReference type="EMBL" id="LQBL01000022">
    <property type="protein sequence ID" value="KUG55678.1"/>
    <property type="molecule type" value="Genomic_DNA"/>
</dbReference>
<name>A0A0W8I8D8_9MICO</name>
<dbReference type="GO" id="GO:0016747">
    <property type="term" value="F:acyltransferase activity, transferring groups other than amino-acyl groups"/>
    <property type="evidence" value="ECO:0007669"/>
    <property type="project" value="InterPro"/>
</dbReference>
<keyword evidence="6" id="KW-1185">Reference proteome</keyword>
<dbReference type="InterPro" id="IPR016181">
    <property type="entry name" value="Acyl_CoA_acyltransferase"/>
</dbReference>
<reference evidence="5 6" key="1">
    <citation type="submission" date="2015-12" db="EMBL/GenBank/DDBJ databases">
        <title>Serinicoccus chungangenesis strain CD08_5 genome sequencing and assembly.</title>
        <authorList>
            <person name="Chander A.M."/>
            <person name="Kaur G."/>
            <person name="Nair G.R."/>
            <person name="Dhawan D.K."/>
            <person name="Kochhar R.K."/>
            <person name="Mayilraj S."/>
            <person name="Bhadada S.K."/>
        </authorList>
    </citation>
    <scope>NUCLEOTIDE SEQUENCE [LARGE SCALE GENOMIC DNA]</scope>
    <source>
        <strain evidence="5 6">CD08_5</strain>
    </source>
</reference>
<gene>
    <name evidence="5" type="ORF">AVL62_05110</name>
</gene>
<sequence>MTGPDDDGVPPARDVGARDGSPGSWELREPQVGDPGPFALLHARVWRETYRGIMSDEVVDALDAEQFRPMWEQVAAAYAEGRVADDGRGFLVALVGGEPAGFCLHGPAREEDAPVPHQVWSLNVAPEHQGTGLAQELLARSLGERAAYLWVARGNHRAVRFYQRQGFVLDGAENLDGHDGVVELRMVRHPA</sequence>
<dbReference type="SUPFAM" id="SSF55729">
    <property type="entry name" value="Acyl-CoA N-acyltransferases (Nat)"/>
    <property type="match status" value="1"/>
</dbReference>
<evidence type="ECO:0000256" key="1">
    <source>
        <dbReference type="ARBA" id="ARBA00022679"/>
    </source>
</evidence>
<dbReference type="PROSITE" id="PS51186">
    <property type="entry name" value="GNAT"/>
    <property type="match status" value="1"/>
</dbReference>
<keyword evidence="2" id="KW-0012">Acyltransferase</keyword>
<dbReference type="RefSeq" id="WP_058890786.1">
    <property type="nucleotide sequence ID" value="NZ_LQBL01000022.1"/>
</dbReference>
<dbReference type="OrthoDB" id="5243635at2"/>
<protein>
    <recommendedName>
        <fullName evidence="4">N-acetyltransferase domain-containing protein</fullName>
    </recommendedName>
</protein>
<evidence type="ECO:0000313" key="5">
    <source>
        <dbReference type="EMBL" id="KUG55678.1"/>
    </source>
</evidence>
<evidence type="ECO:0000313" key="6">
    <source>
        <dbReference type="Proteomes" id="UP000054837"/>
    </source>
</evidence>
<dbReference type="STRING" id="767452.AVL62_05110"/>
<dbReference type="Proteomes" id="UP000054837">
    <property type="component" value="Unassembled WGS sequence"/>
</dbReference>
<dbReference type="CDD" id="cd04301">
    <property type="entry name" value="NAT_SF"/>
    <property type="match status" value="1"/>
</dbReference>
<accession>A0A0W8I8D8</accession>
<dbReference type="PANTHER" id="PTHR43877">
    <property type="entry name" value="AMINOALKYLPHOSPHONATE N-ACETYLTRANSFERASE-RELATED-RELATED"/>
    <property type="match status" value="1"/>
</dbReference>
<dbReference type="AlphaFoldDB" id="A0A0W8I8D8"/>
<dbReference type="Pfam" id="PF00583">
    <property type="entry name" value="Acetyltransf_1"/>
    <property type="match status" value="1"/>
</dbReference>